<gene>
    <name evidence="2" type="ORF">V6X73_09350</name>
</gene>
<feature type="region of interest" description="Disordered" evidence="1">
    <location>
        <begin position="173"/>
        <end position="210"/>
    </location>
</feature>
<feature type="compositionally biased region" description="Polar residues" evidence="1">
    <location>
        <begin position="95"/>
        <end position="113"/>
    </location>
</feature>
<dbReference type="RefSeq" id="WP_367991144.1">
    <property type="nucleotide sequence ID" value="NZ_JBAKFM010000005.1"/>
</dbReference>
<proteinExistence type="predicted"/>
<accession>A0ABV3TE63</accession>
<comment type="caution">
    <text evidence="2">The sequence shown here is derived from an EMBL/GenBank/DDBJ whole genome shotgun (WGS) entry which is preliminary data.</text>
</comment>
<evidence type="ECO:0000313" key="2">
    <source>
        <dbReference type="EMBL" id="MEX0469931.1"/>
    </source>
</evidence>
<dbReference type="Proteomes" id="UP001556709">
    <property type="component" value="Unassembled WGS sequence"/>
</dbReference>
<sequence>MSKQIVEGKIAKIFVKDFGEQDQYGNQYAVNVNINDQWYGLGKKKKPHASVKIGDGWYQLQEGDEIEAVASSREYKGGTYYNIRTSDITVKEKSGNGSRGNTSSVPSGDTRGNNSGGAAVNNDNRQASIMRQSAMGYAAQIVAGTLSAKSNLDDAASEVVRIAAEYFVPYAEHGVTADETRKKEENELKNQQASQQAEDDGEPFDDDLPF</sequence>
<feature type="compositionally biased region" description="Basic and acidic residues" evidence="1">
    <location>
        <begin position="175"/>
        <end position="188"/>
    </location>
</feature>
<dbReference type="EMBL" id="JBAKFM010000005">
    <property type="protein sequence ID" value="MEX0469931.1"/>
    <property type="molecule type" value="Genomic_DNA"/>
</dbReference>
<feature type="compositionally biased region" description="Acidic residues" evidence="1">
    <location>
        <begin position="197"/>
        <end position="210"/>
    </location>
</feature>
<organism evidence="2 3">
    <name type="scientific">Spiribacter pallidus</name>
    <dbReference type="NCBI Taxonomy" id="1987936"/>
    <lineage>
        <taxon>Bacteria</taxon>
        <taxon>Pseudomonadati</taxon>
        <taxon>Pseudomonadota</taxon>
        <taxon>Gammaproteobacteria</taxon>
        <taxon>Chromatiales</taxon>
        <taxon>Ectothiorhodospiraceae</taxon>
        <taxon>Spiribacter</taxon>
    </lineage>
</organism>
<protein>
    <recommendedName>
        <fullName evidence="4">Single-stranded DNA-binding protein</fullName>
    </recommendedName>
</protein>
<name>A0ABV3TE63_9GAMM</name>
<keyword evidence="3" id="KW-1185">Reference proteome</keyword>
<feature type="region of interest" description="Disordered" evidence="1">
    <location>
        <begin position="91"/>
        <end position="121"/>
    </location>
</feature>
<evidence type="ECO:0000256" key="1">
    <source>
        <dbReference type="SAM" id="MobiDB-lite"/>
    </source>
</evidence>
<evidence type="ECO:0008006" key="4">
    <source>
        <dbReference type="Google" id="ProtNLM"/>
    </source>
</evidence>
<evidence type="ECO:0000313" key="3">
    <source>
        <dbReference type="Proteomes" id="UP001556709"/>
    </source>
</evidence>
<reference evidence="2 3" key="1">
    <citation type="submission" date="2024-02" db="EMBL/GenBank/DDBJ databases">
        <title>New especies of Spiribacter isolated from saline water.</title>
        <authorList>
            <person name="Leon M.J."/>
            <person name="De La Haba R."/>
            <person name="Sanchez-Porro C."/>
            <person name="Ventosa A."/>
        </authorList>
    </citation>
    <scope>NUCLEOTIDE SEQUENCE [LARGE SCALE GENOMIC DNA]</scope>
    <source>
        <strain evidence="3">ag22IC6-390</strain>
    </source>
</reference>